<dbReference type="NCBIfam" id="TIGR01835">
    <property type="entry name" value="HMG-CoA-S_prok"/>
    <property type="match status" value="1"/>
</dbReference>
<dbReference type="EMBL" id="JBHUOP010000004">
    <property type="protein sequence ID" value="MFD2841004.1"/>
    <property type="molecule type" value="Genomic_DNA"/>
</dbReference>
<feature type="domain" description="Hydroxymethylglutaryl-coenzyme A synthase N-terminal" evidence="3">
    <location>
        <begin position="3"/>
        <end position="165"/>
    </location>
</feature>
<sequence length="384" mass="40784">MTTIGIHDLALATAHHVVDLSELATDRGVDPGKYLTGLGQTSMSFPAPDEDIVTMGATAARTLLHRTGTDQVRWLLFATESGVDQSKSAAVYAHRLLDLPSHVRAVEFKQACYAGTAALQAALGIVARNPHDQVLVITSDVARYALNSSGEPTQGAGAVAMLVSANPGLLEIEPISGVATRDVDDFWRPNDASTAVVDGRLSVAAYIDSLMLAWDDYAARGGKPVDQIDRFVYHQPFTRMAVKAHLALARHTGMPGDTAAMGAGLEYNRLLGNSYTASLYAGLAALLDSDTTLAGQRIGLFSYGSGSVGEFFTGVVQPGYDRTWHHQATADALAARSPLSVSAYEKLHAVALPSDTDADTPHVTAGPYRFAGIENQARRYESTV</sequence>
<evidence type="ECO:0000259" key="3">
    <source>
        <dbReference type="Pfam" id="PF01154"/>
    </source>
</evidence>
<dbReference type="Gene3D" id="3.40.47.10">
    <property type="match status" value="2"/>
</dbReference>
<feature type="domain" description="Hydroxymethylglutaryl-coenzyme A synthase C-terminal" evidence="4">
    <location>
        <begin position="265"/>
        <end position="319"/>
    </location>
</feature>
<dbReference type="CDD" id="cd00827">
    <property type="entry name" value="init_cond_enzymes"/>
    <property type="match status" value="1"/>
</dbReference>
<dbReference type="Proteomes" id="UP001597391">
    <property type="component" value="Unassembled WGS sequence"/>
</dbReference>
<keyword evidence="6" id="KW-1185">Reference proteome</keyword>
<dbReference type="SUPFAM" id="SSF53901">
    <property type="entry name" value="Thiolase-like"/>
    <property type="match status" value="2"/>
</dbReference>
<evidence type="ECO:0000313" key="6">
    <source>
        <dbReference type="Proteomes" id="UP001597391"/>
    </source>
</evidence>
<dbReference type="InterPro" id="IPR013528">
    <property type="entry name" value="HMG_CoA_synth_N"/>
</dbReference>
<dbReference type="EC" id="2.3.3.10" evidence="5"/>
<dbReference type="GO" id="GO:0004421">
    <property type="term" value="F:hydroxymethylglutaryl-CoA synthase activity"/>
    <property type="evidence" value="ECO:0007669"/>
    <property type="project" value="UniProtKB-EC"/>
</dbReference>
<reference evidence="6" key="1">
    <citation type="journal article" date="2019" name="Int. J. Syst. Evol. Microbiol.">
        <title>The Global Catalogue of Microorganisms (GCM) 10K type strain sequencing project: providing services to taxonomists for standard genome sequencing and annotation.</title>
        <authorList>
            <consortium name="The Broad Institute Genomics Platform"/>
            <consortium name="The Broad Institute Genome Sequencing Center for Infectious Disease"/>
            <person name="Wu L."/>
            <person name="Ma J."/>
        </authorList>
    </citation>
    <scope>NUCLEOTIDE SEQUENCE [LARGE SCALE GENOMIC DNA]</scope>
    <source>
        <strain evidence="6">KCTC 33576</strain>
    </source>
</reference>
<evidence type="ECO:0000256" key="1">
    <source>
        <dbReference type="ARBA" id="ARBA00007061"/>
    </source>
</evidence>
<gene>
    <name evidence="5" type="ORF">ACFSYH_10535</name>
</gene>
<protein>
    <submittedName>
        <fullName evidence="5">Hydroxymethylglutaryl-CoA synthase</fullName>
        <ecNumber evidence="5">2.3.3.10</ecNumber>
    </submittedName>
</protein>
<dbReference type="PANTHER" id="PTHR43323">
    <property type="entry name" value="3-HYDROXY-3-METHYLGLUTARYL COENZYME A SYNTHASE"/>
    <property type="match status" value="1"/>
</dbReference>
<dbReference type="PANTHER" id="PTHR43323:SF2">
    <property type="entry name" value="HYDROXYMETHYLGLUTARYL-COA SYNTHASE"/>
    <property type="match status" value="1"/>
</dbReference>
<keyword evidence="5" id="KW-0012">Acyltransferase</keyword>
<comment type="similarity">
    <text evidence="1">Belongs to the thiolase-like superfamily. HMG-CoA synthase family.</text>
</comment>
<proteinExistence type="inferred from homology"/>
<dbReference type="InterPro" id="IPR011554">
    <property type="entry name" value="HMG_CoA_synthase_prok"/>
</dbReference>
<evidence type="ECO:0000256" key="2">
    <source>
        <dbReference type="ARBA" id="ARBA00022679"/>
    </source>
</evidence>
<evidence type="ECO:0000259" key="4">
    <source>
        <dbReference type="Pfam" id="PF08540"/>
    </source>
</evidence>
<dbReference type="RefSeq" id="WP_377466930.1">
    <property type="nucleotide sequence ID" value="NZ_JBHUOP010000004.1"/>
</dbReference>
<keyword evidence="2 5" id="KW-0808">Transferase</keyword>
<comment type="caution">
    <text evidence="5">The sequence shown here is derived from an EMBL/GenBank/DDBJ whole genome shotgun (WGS) entry which is preliminary data.</text>
</comment>
<organism evidence="5 6">
    <name type="scientific">Populibacterium corticicola</name>
    <dbReference type="NCBI Taxonomy" id="1812826"/>
    <lineage>
        <taxon>Bacteria</taxon>
        <taxon>Bacillati</taxon>
        <taxon>Actinomycetota</taxon>
        <taxon>Actinomycetes</taxon>
        <taxon>Micrococcales</taxon>
        <taxon>Jonesiaceae</taxon>
        <taxon>Populibacterium</taxon>
    </lineage>
</organism>
<dbReference type="InterPro" id="IPR013746">
    <property type="entry name" value="HMG_CoA_synt_C_dom"/>
</dbReference>
<dbReference type="Pfam" id="PF08540">
    <property type="entry name" value="HMG_CoA_synt_C"/>
    <property type="match status" value="1"/>
</dbReference>
<name>A0ABW5XHY6_9MICO</name>
<dbReference type="Pfam" id="PF01154">
    <property type="entry name" value="HMG_CoA_synt_N"/>
    <property type="match status" value="1"/>
</dbReference>
<accession>A0ABW5XHY6</accession>
<dbReference type="InterPro" id="IPR016039">
    <property type="entry name" value="Thiolase-like"/>
</dbReference>
<evidence type="ECO:0000313" key="5">
    <source>
        <dbReference type="EMBL" id="MFD2841004.1"/>
    </source>
</evidence>